<organism evidence="2 3">
    <name type="scientific">Cellulosimicrobium aquatile</name>
    <dbReference type="NCBI Taxonomy" id="1612203"/>
    <lineage>
        <taxon>Bacteria</taxon>
        <taxon>Bacillati</taxon>
        <taxon>Actinomycetota</taxon>
        <taxon>Actinomycetes</taxon>
        <taxon>Micrococcales</taxon>
        <taxon>Promicromonosporaceae</taxon>
        <taxon>Cellulosimicrobium</taxon>
    </lineage>
</organism>
<dbReference type="PANTHER" id="PTHR35908:SF1">
    <property type="entry name" value="CONSERVED PROTEIN"/>
    <property type="match status" value="1"/>
</dbReference>
<evidence type="ECO:0000259" key="1">
    <source>
        <dbReference type="PROSITE" id="PS51819"/>
    </source>
</evidence>
<dbReference type="Pfam" id="PF18029">
    <property type="entry name" value="Glyoxalase_6"/>
    <property type="match status" value="1"/>
</dbReference>
<reference evidence="3" key="1">
    <citation type="submission" date="2017-01" db="EMBL/GenBank/DDBJ databases">
        <authorList>
            <person name="Varghese N."/>
            <person name="Submissions S."/>
        </authorList>
    </citation>
    <scope>NUCLEOTIDE SEQUENCE [LARGE SCALE GENOMIC DNA]</scope>
    <source>
        <strain evidence="3">3bp</strain>
    </source>
</reference>
<name>A0A1N6P242_9MICO</name>
<dbReference type="Proteomes" id="UP000186235">
    <property type="component" value="Unassembled WGS sequence"/>
</dbReference>
<accession>A0A1N6P242</accession>
<dbReference type="InterPro" id="IPR029068">
    <property type="entry name" value="Glyas_Bleomycin-R_OHBP_Dase"/>
</dbReference>
<dbReference type="InterPro" id="IPR037523">
    <property type="entry name" value="VOC_core"/>
</dbReference>
<dbReference type="Gene3D" id="3.10.180.10">
    <property type="entry name" value="2,3-Dihydroxybiphenyl 1,2-Dioxygenase, domain 1"/>
    <property type="match status" value="1"/>
</dbReference>
<protein>
    <recommendedName>
        <fullName evidence="1">VOC domain-containing protein</fullName>
    </recommendedName>
</protein>
<dbReference type="AlphaFoldDB" id="A0A1N6P242"/>
<dbReference type="InterPro" id="IPR041581">
    <property type="entry name" value="Glyoxalase_6"/>
</dbReference>
<gene>
    <name evidence="2" type="ORF">SAMN05518682_0892</name>
</gene>
<evidence type="ECO:0000313" key="2">
    <source>
        <dbReference type="EMBL" id="SIP98337.1"/>
    </source>
</evidence>
<feature type="domain" description="VOC" evidence="1">
    <location>
        <begin position="8"/>
        <end position="132"/>
    </location>
</feature>
<keyword evidence="3" id="KW-1185">Reference proteome</keyword>
<dbReference type="SUPFAM" id="SSF54593">
    <property type="entry name" value="Glyoxalase/Bleomycin resistance protein/Dihydroxybiphenyl dioxygenase"/>
    <property type="match status" value="1"/>
</dbReference>
<dbReference type="GeneID" id="95684057"/>
<proteinExistence type="predicted"/>
<dbReference type="PANTHER" id="PTHR35908">
    <property type="entry name" value="HYPOTHETICAL FUSION PROTEIN"/>
    <property type="match status" value="1"/>
</dbReference>
<evidence type="ECO:0000313" key="3">
    <source>
        <dbReference type="Proteomes" id="UP000186235"/>
    </source>
</evidence>
<sequence>MGDPRPLRLRNVTVDARDPRALAEFYRRLTGWAYTPGHEVADPAGDDWLSLQVPGGASRLAFQRSDAEVRPWPGGARVHVDLDVPDLDAAHEHALACGARPLTGTPEDEGHPDDLFRVYADPEGHPFCLSSPPLDHP</sequence>
<dbReference type="EMBL" id="FTMI01000001">
    <property type="protein sequence ID" value="SIP98337.1"/>
    <property type="molecule type" value="Genomic_DNA"/>
</dbReference>
<dbReference type="PROSITE" id="PS51819">
    <property type="entry name" value="VOC"/>
    <property type="match status" value="1"/>
</dbReference>
<dbReference type="RefSeq" id="WP_076403994.1">
    <property type="nucleotide sequence ID" value="NZ_FTMI01000001.1"/>
</dbReference>